<keyword evidence="2" id="KW-0472">Membrane</keyword>
<feature type="transmembrane region" description="Helical" evidence="2">
    <location>
        <begin position="209"/>
        <end position="231"/>
    </location>
</feature>
<dbReference type="Proteomes" id="UP001629113">
    <property type="component" value="Unassembled WGS sequence"/>
</dbReference>
<name>A0ABR4PU38_9HELO</name>
<feature type="transmembrane region" description="Helical" evidence="2">
    <location>
        <begin position="102"/>
        <end position="126"/>
    </location>
</feature>
<sequence length="355" mass="39411">MEGTSVQNSSSSDISPKTEVEVSQNAEAPAGRFATSYRKAHQALGFNKAYNFPLFIIFAGAMLGFSLARVSYMNIAGPASSSYANSASPGEWYWYEHGHYRIGITMHLITVLPAGLLMIWQFIPIIRQKFLLFHRINGYLIWTLITISNVGALMIARRAFGGTLDTQAAVGTLVILTTTSIFMACYNIKKLQIEQHRAWMLRGMFYMGTIITVRLIQITAALSISAIGSYYTTMTCQQLASQYDGGPDESADFAAYYPQCANASALPFQRVTVLAKFEDQSEQIGVSLGLPFGMALWLALLIHLIGVEIYLNMTPRETERLRKVSYQKQLERGFKNPGSAGLTVDRWGDSEPYVP</sequence>
<dbReference type="EMBL" id="JBFCZG010000001">
    <property type="protein sequence ID" value="KAL3426667.1"/>
    <property type="molecule type" value="Genomic_DNA"/>
</dbReference>
<evidence type="ECO:0000256" key="1">
    <source>
        <dbReference type="SAM" id="MobiDB-lite"/>
    </source>
</evidence>
<accession>A0ABR4PU38</accession>
<dbReference type="InterPro" id="IPR018750">
    <property type="entry name" value="DUF2306_membrane"/>
</dbReference>
<evidence type="ECO:0000256" key="2">
    <source>
        <dbReference type="SAM" id="Phobius"/>
    </source>
</evidence>
<gene>
    <name evidence="3" type="ORF">PVAG01_00176</name>
</gene>
<proteinExistence type="predicted"/>
<evidence type="ECO:0000313" key="4">
    <source>
        <dbReference type="Proteomes" id="UP001629113"/>
    </source>
</evidence>
<feature type="region of interest" description="Disordered" evidence="1">
    <location>
        <begin position="1"/>
        <end position="21"/>
    </location>
</feature>
<organism evidence="3 4">
    <name type="scientific">Phlyctema vagabunda</name>
    <dbReference type="NCBI Taxonomy" id="108571"/>
    <lineage>
        <taxon>Eukaryota</taxon>
        <taxon>Fungi</taxon>
        <taxon>Dikarya</taxon>
        <taxon>Ascomycota</taxon>
        <taxon>Pezizomycotina</taxon>
        <taxon>Leotiomycetes</taxon>
        <taxon>Helotiales</taxon>
        <taxon>Dermateaceae</taxon>
        <taxon>Phlyctema</taxon>
    </lineage>
</organism>
<keyword evidence="2" id="KW-1133">Transmembrane helix</keyword>
<feature type="transmembrane region" description="Helical" evidence="2">
    <location>
        <begin position="49"/>
        <end position="68"/>
    </location>
</feature>
<keyword evidence="2" id="KW-0812">Transmembrane</keyword>
<feature type="transmembrane region" description="Helical" evidence="2">
    <location>
        <begin position="138"/>
        <end position="156"/>
    </location>
</feature>
<protein>
    <submittedName>
        <fullName evidence="3">Uncharacterized protein</fullName>
    </submittedName>
</protein>
<dbReference type="Pfam" id="PF10067">
    <property type="entry name" value="DUF2306"/>
    <property type="match status" value="1"/>
</dbReference>
<comment type="caution">
    <text evidence="3">The sequence shown here is derived from an EMBL/GenBank/DDBJ whole genome shotgun (WGS) entry which is preliminary data.</text>
</comment>
<evidence type="ECO:0000313" key="3">
    <source>
        <dbReference type="EMBL" id="KAL3426667.1"/>
    </source>
</evidence>
<feature type="transmembrane region" description="Helical" evidence="2">
    <location>
        <begin position="294"/>
        <end position="313"/>
    </location>
</feature>
<feature type="transmembrane region" description="Helical" evidence="2">
    <location>
        <begin position="168"/>
        <end position="188"/>
    </location>
</feature>
<reference evidence="3 4" key="1">
    <citation type="submission" date="2024-06" db="EMBL/GenBank/DDBJ databases">
        <title>Complete genome of Phlyctema vagabunda strain 19-DSS-EL-015.</title>
        <authorList>
            <person name="Fiorenzani C."/>
        </authorList>
    </citation>
    <scope>NUCLEOTIDE SEQUENCE [LARGE SCALE GENOMIC DNA]</scope>
    <source>
        <strain evidence="3 4">19-DSS-EL-015</strain>
    </source>
</reference>
<keyword evidence="4" id="KW-1185">Reference proteome</keyword>